<keyword evidence="2" id="KW-1185">Reference proteome</keyword>
<gene>
    <name evidence="1" type="ORF">Vadar_024778</name>
</gene>
<name>A0ACB7Y1H1_9ERIC</name>
<accession>A0ACB7Y1H1</accession>
<evidence type="ECO:0000313" key="2">
    <source>
        <dbReference type="Proteomes" id="UP000828048"/>
    </source>
</evidence>
<dbReference type="Proteomes" id="UP000828048">
    <property type="component" value="Chromosome 5"/>
</dbReference>
<organism evidence="1 2">
    <name type="scientific">Vaccinium darrowii</name>
    <dbReference type="NCBI Taxonomy" id="229202"/>
    <lineage>
        <taxon>Eukaryota</taxon>
        <taxon>Viridiplantae</taxon>
        <taxon>Streptophyta</taxon>
        <taxon>Embryophyta</taxon>
        <taxon>Tracheophyta</taxon>
        <taxon>Spermatophyta</taxon>
        <taxon>Magnoliopsida</taxon>
        <taxon>eudicotyledons</taxon>
        <taxon>Gunneridae</taxon>
        <taxon>Pentapetalae</taxon>
        <taxon>asterids</taxon>
        <taxon>Ericales</taxon>
        <taxon>Ericaceae</taxon>
        <taxon>Vaccinioideae</taxon>
        <taxon>Vaccinieae</taxon>
        <taxon>Vaccinium</taxon>
    </lineage>
</organism>
<comment type="caution">
    <text evidence="1">The sequence shown here is derived from an EMBL/GenBank/DDBJ whole genome shotgun (WGS) entry which is preliminary data.</text>
</comment>
<proteinExistence type="predicted"/>
<reference evidence="1 2" key="1">
    <citation type="journal article" date="2021" name="Hortic Res">
        <title>High-quality reference genome and annotation aids understanding of berry development for evergreen blueberry (Vaccinium darrowii).</title>
        <authorList>
            <person name="Yu J."/>
            <person name="Hulse-Kemp A.M."/>
            <person name="Babiker E."/>
            <person name="Staton M."/>
        </authorList>
    </citation>
    <scope>NUCLEOTIDE SEQUENCE [LARGE SCALE GENOMIC DNA]</scope>
    <source>
        <strain evidence="2">cv. NJ 8807/NJ 8810</strain>
        <tissue evidence="1">Young leaf</tissue>
    </source>
</reference>
<sequence length="229" mass="25237">MVSLADDGGALKMQTPIPRAFNISGVDELKLNKNVNLNFAGGGGDWICAGCNKEIGYGRTLTCMGAFWHPDCFRCRACNRPIRDLEIPINAASLIEYKAHPFWAQKYCPSHEHDGTPRCCSFERLKNGDTRWIQKDGGSEVVETGTTMEKIEDESTKNVESEVDNIKLEEATAMLSQFPITENEDLSKASATVEKSEANEFGVEVEEAKTLNTISESEPYGAAEESTTK</sequence>
<protein>
    <submittedName>
        <fullName evidence="1">Uncharacterized protein</fullName>
    </submittedName>
</protein>
<dbReference type="EMBL" id="CM037155">
    <property type="protein sequence ID" value="KAH7847328.1"/>
    <property type="molecule type" value="Genomic_DNA"/>
</dbReference>
<evidence type="ECO:0000313" key="1">
    <source>
        <dbReference type="EMBL" id="KAH7847328.1"/>
    </source>
</evidence>